<organism evidence="1 2">
    <name type="scientific">Gigaspora margarita</name>
    <dbReference type="NCBI Taxonomy" id="4874"/>
    <lineage>
        <taxon>Eukaryota</taxon>
        <taxon>Fungi</taxon>
        <taxon>Fungi incertae sedis</taxon>
        <taxon>Mucoromycota</taxon>
        <taxon>Glomeromycotina</taxon>
        <taxon>Glomeromycetes</taxon>
        <taxon>Diversisporales</taxon>
        <taxon>Gigasporaceae</taxon>
        <taxon>Gigaspora</taxon>
    </lineage>
</organism>
<dbReference type="Proteomes" id="UP000789901">
    <property type="component" value="Unassembled WGS sequence"/>
</dbReference>
<dbReference type="EMBL" id="CAJVQB010046239">
    <property type="protein sequence ID" value="CAG8832875.1"/>
    <property type="molecule type" value="Genomic_DNA"/>
</dbReference>
<proteinExistence type="predicted"/>
<comment type="caution">
    <text evidence="1">The sequence shown here is derived from an EMBL/GenBank/DDBJ whole genome shotgun (WGS) entry which is preliminary data.</text>
</comment>
<keyword evidence="2" id="KW-1185">Reference proteome</keyword>
<sequence length="149" mass="17138">RWTTAKLQEELENLNISVDKNTTRSELIEILKTNLYLETLDNLENNNTSIIENTIAESNDLMDIDRSSNITLFSLPLGWALKHNQKYRKKGEKRLSKNVIEALKRFFILGQANSSDHYTASDMHNGLLELVESGEINEYDIPIQNTIEN</sequence>
<evidence type="ECO:0000313" key="1">
    <source>
        <dbReference type="EMBL" id="CAG8832875.1"/>
    </source>
</evidence>
<evidence type="ECO:0000313" key="2">
    <source>
        <dbReference type="Proteomes" id="UP000789901"/>
    </source>
</evidence>
<protein>
    <submittedName>
        <fullName evidence="1">39139_t:CDS:1</fullName>
    </submittedName>
</protein>
<name>A0ABN7WHZ4_GIGMA</name>
<gene>
    <name evidence="1" type="ORF">GMARGA_LOCUS31267</name>
</gene>
<feature type="non-terminal residue" evidence="1">
    <location>
        <position position="1"/>
    </location>
</feature>
<accession>A0ABN7WHZ4</accession>
<reference evidence="1 2" key="1">
    <citation type="submission" date="2021-06" db="EMBL/GenBank/DDBJ databases">
        <authorList>
            <person name="Kallberg Y."/>
            <person name="Tangrot J."/>
            <person name="Rosling A."/>
        </authorList>
    </citation>
    <scope>NUCLEOTIDE SEQUENCE [LARGE SCALE GENOMIC DNA]</scope>
    <source>
        <strain evidence="1 2">120-4 pot B 10/14</strain>
    </source>
</reference>